<keyword evidence="3" id="KW-0804">Transcription</keyword>
<dbReference type="InterPro" id="IPR000040">
    <property type="entry name" value="AML1_Runt"/>
</dbReference>
<organism evidence="7">
    <name type="scientific">Hyalella azteca</name>
    <name type="common">Amphipod</name>
    <dbReference type="NCBI Taxonomy" id="294128"/>
    <lineage>
        <taxon>Eukaryota</taxon>
        <taxon>Metazoa</taxon>
        <taxon>Ecdysozoa</taxon>
        <taxon>Arthropoda</taxon>
        <taxon>Crustacea</taxon>
        <taxon>Multicrustacea</taxon>
        <taxon>Malacostraca</taxon>
        <taxon>Eumalacostraca</taxon>
        <taxon>Peracarida</taxon>
        <taxon>Amphipoda</taxon>
        <taxon>Senticaudata</taxon>
        <taxon>Talitrida</taxon>
        <taxon>Talitroidea</taxon>
        <taxon>Hyalellidae</taxon>
        <taxon>Hyalella</taxon>
    </lineage>
</organism>
<dbReference type="PANTHER" id="PTHR11950:SF31">
    <property type="entry name" value="SEGMENTATION PROTEIN RUNT"/>
    <property type="match status" value="1"/>
</dbReference>
<comment type="caution">
    <text evidence="7">The sequence shown here is derived from an EMBL/GenBank/DDBJ whole genome shotgun (WGS) entry which is preliminary data.</text>
</comment>
<evidence type="ECO:0000259" key="6">
    <source>
        <dbReference type="PROSITE" id="PS51062"/>
    </source>
</evidence>
<dbReference type="EMBL" id="JQDR03003902">
    <property type="protein sequence ID" value="KAA0202285.1"/>
    <property type="molecule type" value="Genomic_DNA"/>
</dbReference>
<dbReference type="GO" id="GO:0005524">
    <property type="term" value="F:ATP binding"/>
    <property type="evidence" value="ECO:0007669"/>
    <property type="project" value="InterPro"/>
</dbReference>
<dbReference type="PRINTS" id="PR00967">
    <property type="entry name" value="ONCOGENEAML1"/>
</dbReference>
<proteinExistence type="predicted"/>
<gene>
    <name evidence="7" type="primary">run</name>
    <name evidence="7" type="ORF">HAZT_HAZT000430</name>
</gene>
<dbReference type="PROSITE" id="PS51062">
    <property type="entry name" value="RUNT"/>
    <property type="match status" value="1"/>
</dbReference>
<dbReference type="PANTHER" id="PTHR11950">
    <property type="entry name" value="RUNT RELATED"/>
    <property type="match status" value="1"/>
</dbReference>
<accession>A0A6A0HBC3</accession>
<reference evidence="7" key="3">
    <citation type="submission" date="2019-06" db="EMBL/GenBank/DDBJ databases">
        <authorList>
            <person name="Poynton C."/>
            <person name="Hasenbein S."/>
            <person name="Benoit J.B."/>
            <person name="Sepulveda M.S."/>
            <person name="Poelchau M.F."/>
            <person name="Murali S.C."/>
            <person name="Chen S."/>
            <person name="Glastad K.M."/>
            <person name="Werren J.H."/>
            <person name="Vineis J.H."/>
            <person name="Bowen J.L."/>
            <person name="Friedrich M."/>
            <person name="Jones J."/>
            <person name="Robertson H.M."/>
            <person name="Feyereisen R."/>
            <person name="Mechler-Hickson A."/>
            <person name="Mathers N."/>
            <person name="Lee C.E."/>
            <person name="Colbourne J.K."/>
            <person name="Biales A."/>
            <person name="Johnston J.S."/>
            <person name="Wellborn G.A."/>
            <person name="Rosendale A.J."/>
            <person name="Cridge A.G."/>
            <person name="Munoz-Torres M.C."/>
            <person name="Bain P.A."/>
            <person name="Manny A.R."/>
            <person name="Major K.M."/>
            <person name="Lambert F.N."/>
            <person name="Vulpe C.D."/>
            <person name="Tuck P."/>
            <person name="Blalock B.J."/>
            <person name="Lin Y.-Y."/>
            <person name="Smith M.E."/>
            <person name="Ochoa-Acuna H."/>
            <person name="Chen M.-J.M."/>
            <person name="Childers C.P."/>
            <person name="Qu J."/>
            <person name="Dugan S."/>
            <person name="Lee S.L."/>
            <person name="Chao H."/>
            <person name="Dinh H."/>
            <person name="Han Y."/>
            <person name="Doddapaneni H."/>
            <person name="Worley K.C."/>
            <person name="Muzny D.M."/>
            <person name="Gibbs R.A."/>
            <person name="Richards S."/>
        </authorList>
    </citation>
    <scope>NUCLEOTIDE SEQUENCE</scope>
    <source>
        <strain evidence="7">HAZT.00-mixed</strain>
        <tissue evidence="7">Whole organism</tissue>
    </source>
</reference>
<reference evidence="7" key="2">
    <citation type="journal article" date="2018" name="Environ. Sci. Technol.">
        <title>The Toxicogenome of Hyalella azteca: A Model for Sediment Ecotoxicology and Evolutionary Toxicology.</title>
        <authorList>
            <person name="Poynton H.C."/>
            <person name="Hasenbein S."/>
            <person name="Benoit J.B."/>
            <person name="Sepulveda M.S."/>
            <person name="Poelchau M.F."/>
            <person name="Hughes D.S.T."/>
            <person name="Murali S.C."/>
            <person name="Chen S."/>
            <person name="Glastad K.M."/>
            <person name="Goodisman M.A.D."/>
            <person name="Werren J.H."/>
            <person name="Vineis J.H."/>
            <person name="Bowen J.L."/>
            <person name="Friedrich M."/>
            <person name="Jones J."/>
            <person name="Robertson H.M."/>
            <person name="Feyereisen R."/>
            <person name="Mechler-Hickson A."/>
            <person name="Mathers N."/>
            <person name="Lee C.E."/>
            <person name="Colbourne J.K."/>
            <person name="Biales A."/>
            <person name="Johnston J.S."/>
            <person name="Wellborn G.A."/>
            <person name="Rosendale A.J."/>
            <person name="Cridge A.G."/>
            <person name="Munoz-Torres M.C."/>
            <person name="Bain P.A."/>
            <person name="Manny A.R."/>
            <person name="Major K.M."/>
            <person name="Lambert F.N."/>
            <person name="Vulpe C.D."/>
            <person name="Tuck P."/>
            <person name="Blalock B.J."/>
            <person name="Lin Y.Y."/>
            <person name="Smith M.E."/>
            <person name="Ochoa-Acuna H."/>
            <person name="Chen M.M."/>
            <person name="Childers C.P."/>
            <person name="Qu J."/>
            <person name="Dugan S."/>
            <person name="Lee S.L."/>
            <person name="Chao H."/>
            <person name="Dinh H."/>
            <person name="Han Y."/>
            <person name="Doddapaneni H."/>
            <person name="Worley K.C."/>
            <person name="Muzny D.M."/>
            <person name="Gibbs R.A."/>
            <person name="Richards S."/>
        </authorList>
    </citation>
    <scope>NUCLEOTIDE SEQUENCE</scope>
    <source>
        <strain evidence="7">HAZT.00-mixed</strain>
        <tissue evidence="7">Whole organism</tissue>
    </source>
</reference>
<keyword evidence="4" id="KW-0539">Nucleus</keyword>
<sequence>MAAAFRARDLAVLLCGSGDAVSCESADAESSGSGWGPQQQRLGVAAAAAANEEKLCATPPFIFHQTALPLVVPLPPPYWTGAWLAVAAVGEGSQKPPRPSKPPTTSRTPQSRPARHSVSIVHILTRRLSFVADGVTADVSCRDQRCRAVSLYQDLLLSRSCQADRDAAATMTVTWPPAREMTTDVLGSPIGASDPPGGELIKTGSPNILCSPIPSHWRSNKSLPTSFRVVALDEVKDGTTVNVRVGNDDNFCGELRNNTAPMKGQVAKFNDLRFVGRSGRGG</sequence>
<dbReference type="SUPFAM" id="SSF49417">
    <property type="entry name" value="p53-like transcription factors"/>
    <property type="match status" value="1"/>
</dbReference>
<evidence type="ECO:0000256" key="1">
    <source>
        <dbReference type="ARBA" id="ARBA00004123"/>
    </source>
</evidence>
<dbReference type="Pfam" id="PF00853">
    <property type="entry name" value="Runt"/>
    <property type="match status" value="1"/>
</dbReference>
<dbReference type="GO" id="GO:0005634">
    <property type="term" value="C:nucleus"/>
    <property type="evidence" value="ECO:0007669"/>
    <property type="project" value="UniProtKB-SubCell"/>
</dbReference>
<dbReference type="GO" id="GO:0000978">
    <property type="term" value="F:RNA polymerase II cis-regulatory region sequence-specific DNA binding"/>
    <property type="evidence" value="ECO:0007669"/>
    <property type="project" value="TreeGrafter"/>
</dbReference>
<protein>
    <submittedName>
        <fullName evidence="7">Runt-like</fullName>
    </submittedName>
</protein>
<feature type="domain" description="Runt" evidence="6">
    <location>
        <begin position="188"/>
        <end position="282"/>
    </location>
</feature>
<dbReference type="InterPro" id="IPR013524">
    <property type="entry name" value="Runt_dom"/>
</dbReference>
<reference evidence="7" key="1">
    <citation type="submission" date="2014-08" db="EMBL/GenBank/DDBJ databases">
        <authorList>
            <person name="Murali S."/>
            <person name="Richards S."/>
            <person name="Bandaranaike D."/>
            <person name="Bellair M."/>
            <person name="Blankenburg K."/>
            <person name="Chao H."/>
            <person name="Dinh H."/>
            <person name="Doddapaneni H."/>
            <person name="Dugan-Rocha S."/>
            <person name="Elkadiri S."/>
            <person name="Gnanaolivu R."/>
            <person name="Hughes D."/>
            <person name="Lee S."/>
            <person name="Li M."/>
            <person name="Ming W."/>
            <person name="Munidasa M."/>
            <person name="Muniz J."/>
            <person name="Nguyen L."/>
            <person name="Osuji N."/>
            <person name="Pu L.-L."/>
            <person name="Puazo M."/>
            <person name="Skinner E."/>
            <person name="Qu C."/>
            <person name="Quiroz J."/>
            <person name="Raj R."/>
            <person name="Weissenberger G."/>
            <person name="Xin Y."/>
            <person name="Zou X."/>
            <person name="Han Y."/>
            <person name="Worley K."/>
            <person name="Muzny D."/>
            <person name="Gibbs R."/>
        </authorList>
    </citation>
    <scope>NUCLEOTIDE SEQUENCE</scope>
    <source>
        <strain evidence="7">HAZT.00-mixed</strain>
        <tissue evidence="7">Whole organism</tissue>
    </source>
</reference>
<evidence type="ECO:0000256" key="5">
    <source>
        <dbReference type="SAM" id="MobiDB-lite"/>
    </source>
</evidence>
<feature type="compositionally biased region" description="Low complexity" evidence="5">
    <location>
        <begin position="103"/>
        <end position="112"/>
    </location>
</feature>
<dbReference type="GO" id="GO:0000981">
    <property type="term" value="F:DNA-binding transcription factor activity, RNA polymerase II-specific"/>
    <property type="evidence" value="ECO:0007669"/>
    <property type="project" value="TreeGrafter"/>
</dbReference>
<evidence type="ECO:0000256" key="3">
    <source>
        <dbReference type="ARBA" id="ARBA00023163"/>
    </source>
</evidence>
<dbReference type="Proteomes" id="UP000711488">
    <property type="component" value="Unassembled WGS sequence"/>
</dbReference>
<feature type="region of interest" description="Disordered" evidence="5">
    <location>
        <begin position="90"/>
        <end position="116"/>
    </location>
</feature>
<dbReference type="Gene3D" id="2.60.40.720">
    <property type="match status" value="1"/>
</dbReference>
<evidence type="ECO:0000256" key="4">
    <source>
        <dbReference type="ARBA" id="ARBA00023242"/>
    </source>
</evidence>
<name>A0A6A0HBC3_HYAAZ</name>
<comment type="subcellular location">
    <subcellularLocation>
        <location evidence="1">Nucleus</location>
    </subcellularLocation>
</comment>
<keyword evidence="2" id="KW-0805">Transcription regulation</keyword>
<evidence type="ECO:0000256" key="2">
    <source>
        <dbReference type="ARBA" id="ARBA00023015"/>
    </source>
</evidence>
<dbReference type="InterPro" id="IPR008967">
    <property type="entry name" value="p53-like_TF_DNA-bd_sf"/>
</dbReference>
<dbReference type="InterPro" id="IPR012346">
    <property type="entry name" value="p53/RUNT-type_TF_DNA-bd_sf"/>
</dbReference>
<evidence type="ECO:0000313" key="7">
    <source>
        <dbReference type="EMBL" id="KAA0202285.1"/>
    </source>
</evidence>
<dbReference type="AlphaFoldDB" id="A0A6A0HBC3"/>